<dbReference type="GO" id="GO:0004519">
    <property type="term" value="F:endonuclease activity"/>
    <property type="evidence" value="ECO:0007669"/>
    <property type="project" value="UniProtKB-KW"/>
</dbReference>
<keyword evidence="9" id="KW-1185">Reference proteome</keyword>
<evidence type="ECO:0000313" key="8">
    <source>
        <dbReference type="EMBL" id="CAK1588708.1"/>
    </source>
</evidence>
<keyword evidence="6" id="KW-0695">RNA-directed DNA polymerase</keyword>
<comment type="caution">
    <text evidence="8">The sequence shown here is derived from an EMBL/GenBank/DDBJ whole genome shotgun (WGS) entry which is preliminary data.</text>
</comment>
<dbReference type="Proteomes" id="UP001314205">
    <property type="component" value="Unassembled WGS sequence"/>
</dbReference>
<dbReference type="InterPro" id="IPR043502">
    <property type="entry name" value="DNA/RNA_pol_sf"/>
</dbReference>
<feature type="domain" description="Reverse transcriptase RNase H-like" evidence="7">
    <location>
        <begin position="12"/>
        <end position="76"/>
    </location>
</feature>
<dbReference type="InterPro" id="IPR050951">
    <property type="entry name" value="Retrovirus_Pol_polyprotein"/>
</dbReference>
<gene>
    <name evidence="8" type="ORF">PARMNEM_LOCUS9310</name>
</gene>
<keyword evidence="2" id="KW-0548">Nucleotidyltransferase</keyword>
<dbReference type="GO" id="GO:0003964">
    <property type="term" value="F:RNA-directed DNA polymerase activity"/>
    <property type="evidence" value="ECO:0007669"/>
    <property type="project" value="UniProtKB-KW"/>
</dbReference>
<keyword evidence="1" id="KW-0808">Transferase</keyword>
<organism evidence="8 9">
    <name type="scientific">Parnassius mnemosyne</name>
    <name type="common">clouded apollo</name>
    <dbReference type="NCBI Taxonomy" id="213953"/>
    <lineage>
        <taxon>Eukaryota</taxon>
        <taxon>Metazoa</taxon>
        <taxon>Ecdysozoa</taxon>
        <taxon>Arthropoda</taxon>
        <taxon>Hexapoda</taxon>
        <taxon>Insecta</taxon>
        <taxon>Pterygota</taxon>
        <taxon>Neoptera</taxon>
        <taxon>Endopterygota</taxon>
        <taxon>Lepidoptera</taxon>
        <taxon>Glossata</taxon>
        <taxon>Ditrysia</taxon>
        <taxon>Papilionoidea</taxon>
        <taxon>Papilionidae</taxon>
        <taxon>Parnassiinae</taxon>
        <taxon>Parnassini</taxon>
        <taxon>Parnassius</taxon>
        <taxon>Driopa</taxon>
    </lineage>
</organism>
<dbReference type="PANTHER" id="PTHR37984:SF5">
    <property type="entry name" value="PROTEIN NYNRIN-LIKE"/>
    <property type="match status" value="1"/>
</dbReference>
<evidence type="ECO:0000256" key="3">
    <source>
        <dbReference type="ARBA" id="ARBA00022722"/>
    </source>
</evidence>
<dbReference type="GO" id="GO:0016787">
    <property type="term" value="F:hydrolase activity"/>
    <property type="evidence" value="ECO:0007669"/>
    <property type="project" value="UniProtKB-KW"/>
</dbReference>
<keyword evidence="4" id="KW-0255">Endonuclease</keyword>
<dbReference type="CDD" id="cd09274">
    <property type="entry name" value="RNase_HI_RT_Ty3"/>
    <property type="match status" value="1"/>
</dbReference>
<dbReference type="PANTHER" id="PTHR37984">
    <property type="entry name" value="PROTEIN CBG26694"/>
    <property type="match status" value="1"/>
</dbReference>
<evidence type="ECO:0000256" key="2">
    <source>
        <dbReference type="ARBA" id="ARBA00022695"/>
    </source>
</evidence>
<dbReference type="Pfam" id="PF17917">
    <property type="entry name" value="RT_RNaseH"/>
    <property type="match status" value="1"/>
</dbReference>
<evidence type="ECO:0000256" key="1">
    <source>
        <dbReference type="ARBA" id="ARBA00022679"/>
    </source>
</evidence>
<keyword evidence="5" id="KW-0378">Hydrolase</keyword>
<protein>
    <recommendedName>
        <fullName evidence="7">Reverse transcriptase RNase H-like domain-containing protein</fullName>
    </recommendedName>
</protein>
<name>A0AAV1L194_9NEOP</name>
<evidence type="ECO:0000256" key="5">
    <source>
        <dbReference type="ARBA" id="ARBA00022801"/>
    </source>
</evidence>
<dbReference type="InterPro" id="IPR041373">
    <property type="entry name" value="RT_RNaseH"/>
</dbReference>
<evidence type="ECO:0000256" key="4">
    <source>
        <dbReference type="ARBA" id="ARBA00022759"/>
    </source>
</evidence>
<accession>A0AAV1L194</accession>
<sequence>MWLRRLRRKLHSRKEKVFLSNSSELLAVVKSLQDFSKCLLGRKFHLRTDHAALKWLLQFKNPEAQVARWIELLQEYDFVIEHRSGKSHGNADALLRRPCPEDCKYCTRQKGKEVVSVRMLRTDQLNNEWKDSLQHAQQEDSDLKPILE</sequence>
<dbReference type="AlphaFoldDB" id="A0AAV1L194"/>
<reference evidence="8 9" key="1">
    <citation type="submission" date="2023-11" db="EMBL/GenBank/DDBJ databases">
        <authorList>
            <person name="Hedman E."/>
            <person name="Englund M."/>
            <person name="Stromberg M."/>
            <person name="Nyberg Akerstrom W."/>
            <person name="Nylinder S."/>
            <person name="Jareborg N."/>
            <person name="Kallberg Y."/>
            <person name="Kronander E."/>
        </authorList>
    </citation>
    <scope>NUCLEOTIDE SEQUENCE [LARGE SCALE GENOMIC DNA]</scope>
</reference>
<dbReference type="EMBL" id="CAVLGL010000082">
    <property type="protein sequence ID" value="CAK1588708.1"/>
    <property type="molecule type" value="Genomic_DNA"/>
</dbReference>
<evidence type="ECO:0000259" key="7">
    <source>
        <dbReference type="Pfam" id="PF17917"/>
    </source>
</evidence>
<evidence type="ECO:0000313" key="9">
    <source>
        <dbReference type="Proteomes" id="UP001314205"/>
    </source>
</evidence>
<evidence type="ECO:0000256" key="6">
    <source>
        <dbReference type="ARBA" id="ARBA00022918"/>
    </source>
</evidence>
<dbReference type="SUPFAM" id="SSF56672">
    <property type="entry name" value="DNA/RNA polymerases"/>
    <property type="match status" value="1"/>
</dbReference>
<keyword evidence="3" id="KW-0540">Nuclease</keyword>
<proteinExistence type="predicted"/>